<comment type="caution">
    <text evidence="3">The sequence shown here is derived from an EMBL/GenBank/DDBJ whole genome shotgun (WGS) entry which is preliminary data.</text>
</comment>
<feature type="compositionally biased region" description="Polar residues" evidence="1">
    <location>
        <begin position="118"/>
        <end position="129"/>
    </location>
</feature>
<evidence type="ECO:0000313" key="3">
    <source>
        <dbReference type="EMBL" id="CAK0842276.1"/>
    </source>
</evidence>
<dbReference type="PANTHER" id="PTHR47219">
    <property type="entry name" value="RAB GTPASE-ACTIVATING PROTEIN 1-LIKE"/>
    <property type="match status" value="1"/>
</dbReference>
<feature type="domain" description="Rab-GAP TBC" evidence="2">
    <location>
        <begin position="1"/>
        <end position="129"/>
    </location>
</feature>
<evidence type="ECO:0000256" key="1">
    <source>
        <dbReference type="SAM" id="MobiDB-lite"/>
    </source>
</evidence>
<accession>A0ABN9TAI2</accession>
<dbReference type="Proteomes" id="UP001189429">
    <property type="component" value="Unassembled WGS sequence"/>
</dbReference>
<dbReference type="InterPro" id="IPR035969">
    <property type="entry name" value="Rab-GAP_TBC_sf"/>
</dbReference>
<protein>
    <recommendedName>
        <fullName evidence="2">Rab-GAP TBC domain-containing protein</fullName>
    </recommendedName>
</protein>
<dbReference type="PROSITE" id="PS50086">
    <property type="entry name" value="TBC_RABGAP"/>
    <property type="match status" value="1"/>
</dbReference>
<gene>
    <name evidence="3" type="ORF">PCOR1329_LOCUS37215</name>
</gene>
<proteinExistence type="predicted"/>
<dbReference type="Pfam" id="PF00566">
    <property type="entry name" value="RabGAP-TBC"/>
    <property type="match status" value="1"/>
</dbReference>
<feature type="region of interest" description="Disordered" evidence="1">
    <location>
        <begin position="110"/>
        <end position="129"/>
    </location>
</feature>
<keyword evidence="4" id="KW-1185">Reference proteome</keyword>
<dbReference type="SUPFAM" id="SSF47923">
    <property type="entry name" value="Ypt/Rab-GAP domain of gyp1p"/>
    <property type="match status" value="1"/>
</dbReference>
<name>A0ABN9TAI2_9DINO</name>
<organism evidence="3 4">
    <name type="scientific">Prorocentrum cordatum</name>
    <dbReference type="NCBI Taxonomy" id="2364126"/>
    <lineage>
        <taxon>Eukaryota</taxon>
        <taxon>Sar</taxon>
        <taxon>Alveolata</taxon>
        <taxon>Dinophyceae</taxon>
        <taxon>Prorocentrales</taxon>
        <taxon>Prorocentraceae</taxon>
        <taxon>Prorocentrum</taxon>
    </lineage>
</organism>
<dbReference type="PANTHER" id="PTHR47219:SF20">
    <property type="entry name" value="TBC1 DOMAIN FAMILY MEMBER 2B"/>
    <property type="match status" value="1"/>
</dbReference>
<dbReference type="InterPro" id="IPR050302">
    <property type="entry name" value="Rab_GAP_TBC_domain"/>
</dbReference>
<evidence type="ECO:0000259" key="2">
    <source>
        <dbReference type="PROSITE" id="PS50086"/>
    </source>
</evidence>
<sequence length="129" mass="14607">MVEIERDLERTFPNHEVFRRSAGRGRLRNVLRAFAVHYPRVQYCQGLNYIAAMMLVVFPEEEQAFWALVSAVERLGVEHYYTDGMRLLRADIDVFEIVLAKKCPKVRLEGGGGAGHEQTGSALQEGSPL</sequence>
<dbReference type="InterPro" id="IPR000195">
    <property type="entry name" value="Rab-GAP-TBC_dom"/>
</dbReference>
<dbReference type="Gene3D" id="1.10.8.270">
    <property type="entry name" value="putative rabgap domain of human tbc1 domain family member 14 like domains"/>
    <property type="match status" value="1"/>
</dbReference>
<dbReference type="EMBL" id="CAUYUJ010014515">
    <property type="protein sequence ID" value="CAK0842276.1"/>
    <property type="molecule type" value="Genomic_DNA"/>
</dbReference>
<reference evidence="3" key="1">
    <citation type="submission" date="2023-10" db="EMBL/GenBank/DDBJ databases">
        <authorList>
            <person name="Chen Y."/>
            <person name="Shah S."/>
            <person name="Dougan E. K."/>
            <person name="Thang M."/>
            <person name="Chan C."/>
        </authorList>
    </citation>
    <scope>NUCLEOTIDE SEQUENCE [LARGE SCALE GENOMIC DNA]</scope>
</reference>
<evidence type="ECO:0000313" key="4">
    <source>
        <dbReference type="Proteomes" id="UP001189429"/>
    </source>
</evidence>